<evidence type="ECO:0000313" key="6">
    <source>
        <dbReference type="EMBL" id="MBK9983724.1"/>
    </source>
</evidence>
<dbReference type="InterPro" id="IPR007452">
    <property type="entry name" value="TamB_C"/>
</dbReference>
<dbReference type="AlphaFoldDB" id="A0A9D7XNT1"/>
<reference evidence="6 7" key="1">
    <citation type="submission" date="2020-10" db="EMBL/GenBank/DDBJ databases">
        <title>Connecting structure to function with the recovery of over 1000 high-quality activated sludge metagenome-assembled genomes encoding full-length rRNA genes using long-read sequencing.</title>
        <authorList>
            <person name="Singleton C.M."/>
            <person name="Petriglieri F."/>
            <person name="Kristensen J.M."/>
            <person name="Kirkegaard R.H."/>
            <person name="Michaelsen T.Y."/>
            <person name="Andersen M.H."/>
            <person name="Karst S.M."/>
            <person name="Dueholm M.S."/>
            <person name="Nielsen P.H."/>
            <person name="Albertsen M."/>
        </authorList>
    </citation>
    <scope>NUCLEOTIDE SEQUENCE [LARGE SCALE GENOMIC DNA]</scope>
    <source>
        <strain evidence="6">Ribe_18-Q3-R11-54_MAXAC.273</strain>
    </source>
</reference>
<evidence type="ECO:0000256" key="1">
    <source>
        <dbReference type="ARBA" id="ARBA00004167"/>
    </source>
</evidence>
<evidence type="ECO:0000256" key="2">
    <source>
        <dbReference type="ARBA" id="ARBA00022692"/>
    </source>
</evidence>
<accession>A0A9D7XNT1</accession>
<name>A0A9D7XNT1_9BACT</name>
<keyword evidence="3" id="KW-1133">Transmembrane helix</keyword>
<feature type="domain" description="Translocation and assembly module TamB C-terminal" evidence="5">
    <location>
        <begin position="88"/>
        <end position="149"/>
    </location>
</feature>
<sequence length="231" mass="25829">MLAGGIINGKASLRELNTNRVFTSDLTIQDFSFHGDTVGNISMKVNNEKQDTYAAEVTISGRGNDVKMDGYYYNAGAQSHFDLNAHLVQLSLKSIEGFTLGELHDASGNITGDLAIKGTMATPEIRGDLRFQQAGFKLTRFNSYYRAQDEHIRFTPDGIELINFTLLDSTGNKAVFDGNVYTKDFRDYRFGLIVHAENFQVLNSTREDNKLYFGRLFIDTKVLIKGISTIL</sequence>
<evidence type="ECO:0000313" key="7">
    <source>
        <dbReference type="Proteomes" id="UP000808337"/>
    </source>
</evidence>
<gene>
    <name evidence="6" type="ORF">IPP15_15355</name>
</gene>
<dbReference type="Proteomes" id="UP000808337">
    <property type="component" value="Unassembled WGS sequence"/>
</dbReference>
<dbReference type="Pfam" id="PF04357">
    <property type="entry name" value="TamB"/>
    <property type="match status" value="1"/>
</dbReference>
<evidence type="ECO:0000256" key="3">
    <source>
        <dbReference type="ARBA" id="ARBA00022989"/>
    </source>
</evidence>
<comment type="caution">
    <text evidence="6">The sequence shown here is derived from an EMBL/GenBank/DDBJ whole genome shotgun (WGS) entry which is preliminary data.</text>
</comment>
<protein>
    <recommendedName>
        <fullName evidence="5">Translocation and assembly module TamB C-terminal domain-containing protein</fullName>
    </recommendedName>
</protein>
<comment type="subcellular location">
    <subcellularLocation>
        <location evidence="1">Membrane</location>
        <topology evidence="1">Single-pass membrane protein</topology>
    </subcellularLocation>
</comment>
<organism evidence="6 7">
    <name type="scientific">Candidatus Opimibacter skivensis</name>
    <dbReference type="NCBI Taxonomy" id="2982028"/>
    <lineage>
        <taxon>Bacteria</taxon>
        <taxon>Pseudomonadati</taxon>
        <taxon>Bacteroidota</taxon>
        <taxon>Saprospiria</taxon>
        <taxon>Saprospirales</taxon>
        <taxon>Saprospiraceae</taxon>
        <taxon>Candidatus Opimibacter</taxon>
    </lineage>
</organism>
<keyword evidence="2" id="KW-0812">Transmembrane</keyword>
<evidence type="ECO:0000256" key="4">
    <source>
        <dbReference type="ARBA" id="ARBA00023136"/>
    </source>
</evidence>
<proteinExistence type="predicted"/>
<evidence type="ECO:0000259" key="5">
    <source>
        <dbReference type="Pfam" id="PF04357"/>
    </source>
</evidence>
<keyword evidence="4" id="KW-0472">Membrane</keyword>
<dbReference type="EMBL" id="JADKGY010000024">
    <property type="protein sequence ID" value="MBK9983724.1"/>
    <property type="molecule type" value="Genomic_DNA"/>
</dbReference>